<dbReference type="InterPro" id="IPR054272">
    <property type="entry name" value="DUF7003"/>
</dbReference>
<evidence type="ECO:0000256" key="1">
    <source>
        <dbReference type="SAM" id="MobiDB-lite"/>
    </source>
</evidence>
<dbReference type="OrthoDB" id="9157032at2"/>
<reference evidence="2 3" key="1">
    <citation type="submission" date="2016-10" db="EMBL/GenBank/DDBJ databases">
        <authorList>
            <person name="de Groot N.N."/>
        </authorList>
    </citation>
    <scope>NUCLEOTIDE SEQUENCE [LARGE SCALE GENOMIC DNA]</scope>
    <source>
        <strain evidence="2 3">DSM 43941</strain>
    </source>
</reference>
<dbReference type="EMBL" id="LT629758">
    <property type="protein sequence ID" value="SDT15309.1"/>
    <property type="molecule type" value="Genomic_DNA"/>
</dbReference>
<dbReference type="Pfam" id="PF22535">
    <property type="entry name" value="DUF7003"/>
    <property type="match status" value="1"/>
</dbReference>
<proteinExistence type="predicted"/>
<protein>
    <submittedName>
        <fullName evidence="2">Uncharacterized protein</fullName>
    </submittedName>
</protein>
<accession>A0A1H1Y289</accession>
<dbReference type="AlphaFoldDB" id="A0A1H1Y289"/>
<sequence length="210" mass="23641">MDSGEIFSQLDAAAEQCDFPDLSNGYYYAVDARLHVYRDAHRWALIIETVGYSPRARNLTDVLHTFGNCLTSGDPGFDNADFLDRIDNWDAIEDIDEPEAYSGASIMVRGHRIEVPAGNGAELVDILRRLVPDHRELLLADEAELRRRIPADIPEIMRLDQWHHPVDDLPSESTTFRQLTGVLATGDTKLYAPSTTPNTHWSHWPESGTL</sequence>
<evidence type="ECO:0000313" key="2">
    <source>
        <dbReference type="EMBL" id="SDT15309.1"/>
    </source>
</evidence>
<feature type="region of interest" description="Disordered" evidence="1">
    <location>
        <begin position="190"/>
        <end position="210"/>
    </location>
</feature>
<gene>
    <name evidence="2" type="ORF">SAMN04489716_2670</name>
</gene>
<dbReference type="Proteomes" id="UP000198688">
    <property type="component" value="Chromosome I"/>
</dbReference>
<evidence type="ECO:0000313" key="3">
    <source>
        <dbReference type="Proteomes" id="UP000198688"/>
    </source>
</evidence>
<organism evidence="2 3">
    <name type="scientific">Actinoplanes derwentensis</name>
    <dbReference type="NCBI Taxonomy" id="113562"/>
    <lineage>
        <taxon>Bacteria</taxon>
        <taxon>Bacillati</taxon>
        <taxon>Actinomycetota</taxon>
        <taxon>Actinomycetes</taxon>
        <taxon>Micromonosporales</taxon>
        <taxon>Micromonosporaceae</taxon>
        <taxon>Actinoplanes</taxon>
    </lineage>
</organism>
<dbReference type="RefSeq" id="WP_092544692.1">
    <property type="nucleotide sequence ID" value="NZ_BOMJ01000036.1"/>
</dbReference>
<name>A0A1H1Y289_9ACTN</name>
<keyword evidence="3" id="KW-1185">Reference proteome</keyword>